<organism evidence="2 3">
    <name type="scientific">Punica granatum</name>
    <name type="common">Pomegranate</name>
    <dbReference type="NCBI Taxonomy" id="22663"/>
    <lineage>
        <taxon>Eukaryota</taxon>
        <taxon>Viridiplantae</taxon>
        <taxon>Streptophyta</taxon>
        <taxon>Embryophyta</taxon>
        <taxon>Tracheophyta</taxon>
        <taxon>Spermatophyta</taxon>
        <taxon>Magnoliopsida</taxon>
        <taxon>eudicotyledons</taxon>
        <taxon>Gunneridae</taxon>
        <taxon>Pentapetalae</taxon>
        <taxon>rosids</taxon>
        <taxon>malvids</taxon>
        <taxon>Myrtales</taxon>
        <taxon>Lythraceae</taxon>
        <taxon>Punica</taxon>
    </lineage>
</organism>
<feature type="region of interest" description="Disordered" evidence="1">
    <location>
        <begin position="1"/>
        <end position="31"/>
    </location>
</feature>
<dbReference type="RefSeq" id="XP_031374154.1">
    <property type="nucleotide sequence ID" value="XM_031518294.1"/>
</dbReference>
<sequence>MAAMGSTSGSANVESDQSPHTNSPSPFNQLSSSGLENNKLDVGEVTAPTKGSHIVVKWQWEEDESLLCGWLNVGQDPVVEDNKPIATFWDRIYQYCLYVDPECFSKKNANSLKQLFFKIHTAVSVFCRFYKHVERHQGSGTNEHNVLEMAHTFYRQTYPSRFNMMLHLNLLHHQPKWRNHLNSSDGYMTSSTGAADVEFPVHPQGRDATKRKVAKRKSSKGLNVAATELDKAANIVKSLFTGIDDKYDGLQKLKKKSSGSGMKKVCRRIEKLPQNSL</sequence>
<evidence type="ECO:0000313" key="2">
    <source>
        <dbReference type="Proteomes" id="UP000515151"/>
    </source>
</evidence>
<name>A0A6P8BV27_PUNGR</name>
<protein>
    <submittedName>
        <fullName evidence="3">Glutathione S-transferase T3-like</fullName>
    </submittedName>
</protein>
<dbReference type="GeneID" id="116188827"/>
<keyword evidence="2" id="KW-1185">Reference proteome</keyword>
<proteinExistence type="predicted"/>
<accession>A0A6P8BV27</accession>
<reference evidence="2" key="1">
    <citation type="journal article" date="2020" name="Plant Biotechnol. J.">
        <title>The pomegranate (Punica granatum L.) draft genome dissects genetic divergence between soft- and hard-seeded cultivars.</title>
        <authorList>
            <person name="Luo X."/>
            <person name="Li H."/>
            <person name="Wu Z."/>
            <person name="Yao W."/>
            <person name="Zhao P."/>
            <person name="Cao D."/>
            <person name="Yu H."/>
            <person name="Li K."/>
            <person name="Poudel K."/>
            <person name="Zhao D."/>
            <person name="Zhang F."/>
            <person name="Xia X."/>
            <person name="Chen L."/>
            <person name="Wang Q."/>
            <person name="Jing D."/>
            <person name="Cao S."/>
        </authorList>
    </citation>
    <scope>NUCLEOTIDE SEQUENCE [LARGE SCALE GENOMIC DNA]</scope>
    <source>
        <strain evidence="2">cv. Tunisia</strain>
    </source>
</reference>
<gene>
    <name evidence="3" type="primary">LOC116188827</name>
</gene>
<dbReference type="OrthoDB" id="2507178at2759"/>
<reference evidence="3" key="2">
    <citation type="submission" date="2025-08" db="UniProtKB">
        <authorList>
            <consortium name="RefSeq"/>
        </authorList>
    </citation>
    <scope>IDENTIFICATION</scope>
    <source>
        <tissue evidence="3">Leaf</tissue>
    </source>
</reference>
<evidence type="ECO:0000313" key="3">
    <source>
        <dbReference type="RefSeq" id="XP_031374154.1"/>
    </source>
</evidence>
<dbReference type="PANTHER" id="PTHR45023">
    <property type="match status" value="1"/>
</dbReference>
<dbReference type="AlphaFoldDB" id="A0A6P8BV27"/>
<dbReference type="PANTHER" id="PTHR45023:SF4">
    <property type="entry name" value="GLYCINE-RICH PROTEIN-RELATED"/>
    <property type="match status" value="1"/>
</dbReference>
<evidence type="ECO:0000256" key="1">
    <source>
        <dbReference type="SAM" id="MobiDB-lite"/>
    </source>
</evidence>
<dbReference type="Proteomes" id="UP000515151">
    <property type="component" value="Chromosome 8"/>
</dbReference>